<dbReference type="PROSITE" id="PS50110">
    <property type="entry name" value="RESPONSE_REGULATORY"/>
    <property type="match status" value="1"/>
</dbReference>
<dbReference type="AlphaFoldDB" id="A0AAV3X843"/>
<dbReference type="GO" id="GO:0000160">
    <property type="term" value="P:phosphorelay signal transduction system"/>
    <property type="evidence" value="ECO:0007669"/>
    <property type="project" value="InterPro"/>
</dbReference>
<evidence type="ECO:0000256" key="2">
    <source>
        <dbReference type="PROSITE-ProRule" id="PRU00169"/>
    </source>
</evidence>
<name>A0AAV3X843_9CYAN</name>
<feature type="domain" description="Response regulatory" evidence="3">
    <location>
        <begin position="5"/>
        <end position="128"/>
    </location>
</feature>
<evidence type="ECO:0000313" key="5">
    <source>
        <dbReference type="Proteomes" id="UP001050975"/>
    </source>
</evidence>
<accession>A0AAV3X843</accession>
<comment type="caution">
    <text evidence="4">The sequence shown here is derived from an EMBL/GenBank/DDBJ whole genome shotgun (WGS) entry which is preliminary data.</text>
</comment>
<dbReference type="Proteomes" id="UP001050975">
    <property type="component" value="Unassembled WGS sequence"/>
</dbReference>
<feature type="modified residue" description="4-aspartylphosphate" evidence="2">
    <location>
        <position position="62"/>
    </location>
</feature>
<reference evidence="4" key="1">
    <citation type="submission" date="2019-10" db="EMBL/GenBank/DDBJ databases">
        <title>Draft genome sequece of Microseira wollei NIES-4236.</title>
        <authorList>
            <person name="Yamaguchi H."/>
            <person name="Suzuki S."/>
            <person name="Kawachi M."/>
        </authorList>
    </citation>
    <scope>NUCLEOTIDE SEQUENCE</scope>
    <source>
        <strain evidence="4">NIES-4236</strain>
    </source>
</reference>
<organism evidence="4 5">
    <name type="scientific">Microseira wollei NIES-4236</name>
    <dbReference type="NCBI Taxonomy" id="2530354"/>
    <lineage>
        <taxon>Bacteria</taxon>
        <taxon>Bacillati</taxon>
        <taxon>Cyanobacteriota</taxon>
        <taxon>Cyanophyceae</taxon>
        <taxon>Oscillatoriophycideae</taxon>
        <taxon>Aerosakkonematales</taxon>
        <taxon>Aerosakkonemataceae</taxon>
        <taxon>Microseira</taxon>
    </lineage>
</organism>
<sequence>MSKFAILCVDDEAIILNSVIRQLQDEFEEKYTYEAAESAEEALEVLAELEEEEIQTIVIVSDWLMPGMKGDEFLVEVHKRFPKVVKILLTGQADEAAIERANKHADLHRYIAKPWEKKDLIAAIITGLEKL</sequence>
<dbReference type="EMBL" id="BLAY01000043">
    <property type="protein sequence ID" value="GET38328.1"/>
    <property type="molecule type" value="Genomic_DNA"/>
</dbReference>
<dbReference type="InterPro" id="IPR001789">
    <property type="entry name" value="Sig_transdc_resp-reg_receiver"/>
</dbReference>
<keyword evidence="5" id="KW-1185">Reference proteome</keyword>
<dbReference type="Pfam" id="PF00072">
    <property type="entry name" value="Response_reg"/>
    <property type="match status" value="1"/>
</dbReference>
<dbReference type="InterPro" id="IPR011006">
    <property type="entry name" value="CheY-like_superfamily"/>
</dbReference>
<evidence type="ECO:0000256" key="1">
    <source>
        <dbReference type="ARBA" id="ARBA00022553"/>
    </source>
</evidence>
<dbReference type="RefSeq" id="WP_226581363.1">
    <property type="nucleotide sequence ID" value="NZ_BLAY01000043.1"/>
</dbReference>
<dbReference type="InterPro" id="IPR050595">
    <property type="entry name" value="Bact_response_regulator"/>
</dbReference>
<evidence type="ECO:0000313" key="4">
    <source>
        <dbReference type="EMBL" id="GET38328.1"/>
    </source>
</evidence>
<proteinExistence type="predicted"/>
<gene>
    <name evidence="4" type="ORF">MiSe_30840</name>
</gene>
<evidence type="ECO:0000259" key="3">
    <source>
        <dbReference type="PROSITE" id="PS50110"/>
    </source>
</evidence>
<dbReference type="PANTHER" id="PTHR44591">
    <property type="entry name" value="STRESS RESPONSE REGULATOR PROTEIN 1"/>
    <property type="match status" value="1"/>
</dbReference>
<dbReference type="PANTHER" id="PTHR44591:SF19">
    <property type="entry name" value="TWO-COMPONENT RESPONSE REGULATOR-RELATED"/>
    <property type="match status" value="1"/>
</dbReference>
<protein>
    <submittedName>
        <fullName evidence="4">Response regulator</fullName>
    </submittedName>
</protein>
<keyword evidence="1 2" id="KW-0597">Phosphoprotein</keyword>
<dbReference type="SMART" id="SM00448">
    <property type="entry name" value="REC"/>
    <property type="match status" value="1"/>
</dbReference>
<dbReference type="SUPFAM" id="SSF52172">
    <property type="entry name" value="CheY-like"/>
    <property type="match status" value="1"/>
</dbReference>
<dbReference type="Gene3D" id="3.40.50.2300">
    <property type="match status" value="1"/>
</dbReference>